<feature type="compositionally biased region" description="Polar residues" evidence="1">
    <location>
        <begin position="19"/>
        <end position="40"/>
    </location>
</feature>
<feature type="compositionally biased region" description="Polar residues" evidence="1">
    <location>
        <begin position="173"/>
        <end position="182"/>
    </location>
</feature>
<gene>
    <name evidence="2" type="ORF">TCLT_LOCUS9216</name>
</gene>
<accession>A0A0N5D808</accession>
<evidence type="ECO:0000256" key="1">
    <source>
        <dbReference type="SAM" id="MobiDB-lite"/>
    </source>
</evidence>
<evidence type="ECO:0000313" key="2">
    <source>
        <dbReference type="EMBL" id="VDN06833.1"/>
    </source>
</evidence>
<reference evidence="2 3" key="2">
    <citation type="submission" date="2018-11" db="EMBL/GenBank/DDBJ databases">
        <authorList>
            <consortium name="Pathogen Informatics"/>
        </authorList>
    </citation>
    <scope>NUCLEOTIDE SEQUENCE [LARGE SCALE GENOMIC DNA]</scope>
</reference>
<protein>
    <submittedName>
        <fullName evidence="4">MIF4G domain-containing protein</fullName>
    </submittedName>
</protein>
<evidence type="ECO:0000313" key="4">
    <source>
        <dbReference type="WBParaSite" id="TCLT_0000922701-mRNA-1"/>
    </source>
</evidence>
<feature type="compositionally biased region" description="Basic and acidic residues" evidence="1">
    <location>
        <begin position="161"/>
        <end position="170"/>
    </location>
</feature>
<dbReference type="OMA" id="NMQICLE"/>
<organism evidence="4">
    <name type="scientific">Thelazia callipaeda</name>
    <name type="common">Oriental eyeworm</name>
    <name type="synonym">Parasitic nematode</name>
    <dbReference type="NCBI Taxonomy" id="103827"/>
    <lineage>
        <taxon>Eukaryota</taxon>
        <taxon>Metazoa</taxon>
        <taxon>Ecdysozoa</taxon>
        <taxon>Nematoda</taxon>
        <taxon>Chromadorea</taxon>
        <taxon>Rhabditida</taxon>
        <taxon>Spirurina</taxon>
        <taxon>Spiruromorpha</taxon>
        <taxon>Thelazioidea</taxon>
        <taxon>Thelaziidae</taxon>
        <taxon>Thelazia</taxon>
    </lineage>
</organism>
<dbReference type="WBParaSite" id="TCLT_0000922701-mRNA-1">
    <property type="protein sequence ID" value="TCLT_0000922701-mRNA-1"/>
    <property type="gene ID" value="TCLT_0000922701"/>
</dbReference>
<feature type="region of interest" description="Disordered" evidence="1">
    <location>
        <begin position="400"/>
        <end position="432"/>
    </location>
</feature>
<feature type="region of interest" description="Disordered" evidence="1">
    <location>
        <begin position="147"/>
        <end position="198"/>
    </location>
</feature>
<dbReference type="Proteomes" id="UP000276776">
    <property type="component" value="Unassembled WGS sequence"/>
</dbReference>
<feature type="compositionally biased region" description="Basic and acidic residues" evidence="1">
    <location>
        <begin position="1"/>
        <end position="18"/>
    </location>
</feature>
<name>A0A0N5D808_THECL</name>
<proteinExistence type="predicted"/>
<dbReference type="AlphaFoldDB" id="A0A0N5D808"/>
<dbReference type="EMBL" id="UYYF01004753">
    <property type="protein sequence ID" value="VDN06833.1"/>
    <property type="molecule type" value="Genomic_DNA"/>
</dbReference>
<reference evidence="4" key="1">
    <citation type="submission" date="2017-02" db="UniProtKB">
        <authorList>
            <consortium name="WormBaseParasite"/>
        </authorList>
    </citation>
    <scope>IDENTIFICATION</scope>
</reference>
<feature type="compositionally biased region" description="Basic and acidic residues" evidence="1">
    <location>
        <begin position="56"/>
        <end position="72"/>
    </location>
</feature>
<evidence type="ECO:0000313" key="3">
    <source>
        <dbReference type="Proteomes" id="UP000276776"/>
    </source>
</evidence>
<dbReference type="STRING" id="103827.A0A0N5D808"/>
<dbReference type="OrthoDB" id="5806396at2759"/>
<keyword evidence="3" id="KW-1185">Reference proteome</keyword>
<sequence length="658" mass="74901">MPLDKSENIVSAHTKENAAETSQRRGSLTSNTENSANESYRNLEIRPNETASVTGTDDKSLQEVKTSKNDQKNEQLNRMIDVVVAYSRVSTETKERLRNAVTDVYCKLMSEEEACRHYQLAVSYFRTYYTMVEKLLNRINIIKEDPEKTSGRKTTSIRNESGIKKLKNEETENSYQAGSGDTNTDKKHDQKKRNNGWSDLTHSISKIDKMSVEKCIDDICGSVRHLTKKRAIESAVKMVLFDGYSGTEAARINCLTPRTVIRNVYAVHDALNLSVLQRSKQQTTQKDKKISTCNTDLETAQLLLDEKFGHIGVDDFTGSVSNLKSKIDKLLQEFKCSCDVREVRASLVKLFMNQKDFSETEGNMEQCLAIVNSYARLLKGFFLIESMIKISGQDSFCRSGNKKRKMNDGEKNEGCSKFSTSDETTPAKKNRESGNVLDPRGMFVGMTDVLALHLENGFKDEEKLIKSVISYLIGHQYRRSYEAQTNMQICLEYVLLDGLSVAETLEIHDGPSENILEIYQKRCRDALTALTVDFPAFVATLNTLNEKEKNVVRKKRSRLLDAKFEETKNVKAECIEVFECRTVEDLLIHVPEKVKMTLHLYIIKLLDINFPLETRLVSGLLKMIADKMKAEFVLPGNVLEDFVAYFRNKHSRSRLKEV</sequence>
<feature type="region of interest" description="Disordered" evidence="1">
    <location>
        <begin position="1"/>
        <end position="72"/>
    </location>
</feature>